<evidence type="ECO:0000313" key="2">
    <source>
        <dbReference type="EMBL" id="KHJ97302.1"/>
    </source>
</evidence>
<name>A0A0B1TN93_OESDE</name>
<reference evidence="2 3" key="1">
    <citation type="submission" date="2014-03" db="EMBL/GenBank/DDBJ databases">
        <title>Draft genome of the hookworm Oesophagostomum dentatum.</title>
        <authorList>
            <person name="Mitreva M."/>
        </authorList>
    </citation>
    <scope>NUCLEOTIDE SEQUENCE [LARGE SCALE GENOMIC DNA]</scope>
    <source>
        <strain evidence="2 3">OD-Hann</strain>
    </source>
</reference>
<accession>A0A0B1TN93</accession>
<sequence>MDAIAESHATESYCEKFADQYKQLCREGSKLAKTDEFCTSYTASCKREVSLPVSRAAVKEIENIEDFPEETTGGGATAAPEDEENETTRPPRITRYCEKFWENFNYFCAGESSSENEKFCRSYRNNCPQKVGS</sequence>
<keyword evidence="3" id="KW-1185">Reference proteome</keyword>
<protein>
    <submittedName>
        <fullName evidence="2">Uncharacterized protein</fullName>
    </submittedName>
</protein>
<organism evidence="2 3">
    <name type="scientific">Oesophagostomum dentatum</name>
    <name type="common">Nodular worm</name>
    <dbReference type="NCBI Taxonomy" id="61180"/>
    <lineage>
        <taxon>Eukaryota</taxon>
        <taxon>Metazoa</taxon>
        <taxon>Ecdysozoa</taxon>
        <taxon>Nematoda</taxon>
        <taxon>Chromadorea</taxon>
        <taxon>Rhabditida</taxon>
        <taxon>Rhabditina</taxon>
        <taxon>Rhabditomorpha</taxon>
        <taxon>Strongyloidea</taxon>
        <taxon>Strongylidae</taxon>
        <taxon>Oesophagostomum</taxon>
    </lineage>
</organism>
<dbReference type="EMBL" id="KN549476">
    <property type="protein sequence ID" value="KHJ97302.1"/>
    <property type="molecule type" value="Genomic_DNA"/>
</dbReference>
<dbReference type="Proteomes" id="UP000053660">
    <property type="component" value="Unassembled WGS sequence"/>
</dbReference>
<dbReference type="AlphaFoldDB" id="A0A0B1TN93"/>
<proteinExistence type="predicted"/>
<gene>
    <name evidence="2" type="ORF">OESDEN_02724</name>
</gene>
<feature type="region of interest" description="Disordered" evidence="1">
    <location>
        <begin position="62"/>
        <end position="89"/>
    </location>
</feature>
<dbReference type="OrthoDB" id="5838112at2759"/>
<evidence type="ECO:0000256" key="1">
    <source>
        <dbReference type="SAM" id="MobiDB-lite"/>
    </source>
</evidence>
<evidence type="ECO:0000313" key="3">
    <source>
        <dbReference type="Proteomes" id="UP000053660"/>
    </source>
</evidence>